<dbReference type="RefSeq" id="WP_213944495.1">
    <property type="nucleotide sequence ID" value="NZ_JAHCMY010000002.1"/>
</dbReference>
<evidence type="ECO:0000256" key="1">
    <source>
        <dbReference type="ARBA" id="ARBA00004781"/>
    </source>
</evidence>
<proteinExistence type="inferred from homology"/>
<dbReference type="InterPro" id="IPR005913">
    <property type="entry name" value="dTDP_dehydrorham_reduct"/>
</dbReference>
<dbReference type="NCBIfam" id="TIGR01214">
    <property type="entry name" value="rmlD"/>
    <property type="match status" value="1"/>
</dbReference>
<dbReference type="EMBL" id="JAHCMY010000002">
    <property type="protein sequence ID" value="MBS9523609.1"/>
    <property type="molecule type" value="Genomic_DNA"/>
</dbReference>
<dbReference type="GO" id="GO:0019305">
    <property type="term" value="P:dTDP-rhamnose biosynthetic process"/>
    <property type="evidence" value="ECO:0007669"/>
    <property type="project" value="TreeGrafter"/>
</dbReference>
<keyword evidence="9" id="KW-1185">Reference proteome</keyword>
<evidence type="ECO:0000256" key="5">
    <source>
        <dbReference type="ARBA" id="ARBA00048200"/>
    </source>
</evidence>
<sequence length="283" mass="31207">MKILVTGGKGQLGQELEGLVRDSGHDGDWIFASSQEADITDREKLETFFEQVNPDIIVNCAAYTAVDKAEEDEEMAKAINVDGVRNLAELAKDKLIIHVSTDFVFDGTSHIAYKEDVATSPLGVYGQTKLDGEKALLETAKNAVVLRTSWLYGSYANNFMKTMLRLAETRSELNVVADQIGTPTYTGDLAKAIIQIVDRGGIPAGVYHFSNEGVTSWYGFAHSIFDLAGLKVKVKPIPSAQYPTPAQRPHFSVLDKTKIKLALGIEIPHWRDSLKEALRCTRY</sequence>
<evidence type="ECO:0000313" key="9">
    <source>
        <dbReference type="Proteomes" id="UP001319104"/>
    </source>
</evidence>
<evidence type="ECO:0000313" key="8">
    <source>
        <dbReference type="EMBL" id="MBS9523609.1"/>
    </source>
</evidence>
<dbReference type="Pfam" id="PF04321">
    <property type="entry name" value="RmlD_sub_bind"/>
    <property type="match status" value="1"/>
</dbReference>
<dbReference type="GO" id="GO:0005829">
    <property type="term" value="C:cytosol"/>
    <property type="evidence" value="ECO:0007669"/>
    <property type="project" value="TreeGrafter"/>
</dbReference>
<dbReference type="InterPro" id="IPR029903">
    <property type="entry name" value="RmlD-like-bd"/>
</dbReference>
<organism evidence="8 9">
    <name type="scientific">Litoribacter ruber</name>
    <dbReference type="NCBI Taxonomy" id="702568"/>
    <lineage>
        <taxon>Bacteria</taxon>
        <taxon>Pseudomonadati</taxon>
        <taxon>Bacteroidota</taxon>
        <taxon>Cytophagia</taxon>
        <taxon>Cytophagales</taxon>
        <taxon>Cyclobacteriaceae</taxon>
        <taxon>Litoribacter</taxon>
    </lineage>
</organism>
<comment type="catalytic activity">
    <reaction evidence="5">
        <text>dTDP-beta-L-rhamnose + NADP(+) = dTDP-4-dehydro-beta-L-rhamnose + NADPH + H(+)</text>
        <dbReference type="Rhea" id="RHEA:21796"/>
        <dbReference type="ChEBI" id="CHEBI:15378"/>
        <dbReference type="ChEBI" id="CHEBI:57510"/>
        <dbReference type="ChEBI" id="CHEBI:57783"/>
        <dbReference type="ChEBI" id="CHEBI:58349"/>
        <dbReference type="ChEBI" id="CHEBI:62830"/>
        <dbReference type="EC" id="1.1.1.133"/>
    </reaction>
</comment>
<dbReference type="Gene3D" id="3.40.50.720">
    <property type="entry name" value="NAD(P)-binding Rossmann-like Domain"/>
    <property type="match status" value="1"/>
</dbReference>
<reference evidence="8 9" key="1">
    <citation type="submission" date="2021-05" db="EMBL/GenBank/DDBJ databases">
        <authorList>
            <person name="Zhang Z.D."/>
            <person name="Osman G."/>
        </authorList>
    </citation>
    <scope>NUCLEOTIDE SEQUENCE [LARGE SCALE GENOMIC DNA]</scope>
    <source>
        <strain evidence="8 9">KCTC 32217</strain>
    </source>
</reference>
<dbReference type="PANTHER" id="PTHR10491:SF4">
    <property type="entry name" value="METHIONINE ADENOSYLTRANSFERASE 2 SUBUNIT BETA"/>
    <property type="match status" value="1"/>
</dbReference>
<keyword evidence="6 8" id="KW-0560">Oxidoreductase</keyword>
<evidence type="ECO:0000256" key="6">
    <source>
        <dbReference type="RuleBase" id="RU364082"/>
    </source>
</evidence>
<evidence type="ECO:0000259" key="7">
    <source>
        <dbReference type="Pfam" id="PF04321"/>
    </source>
</evidence>
<comment type="function">
    <text evidence="6">Catalyzes the reduction of dTDP-6-deoxy-L-lyxo-4-hexulose to yield dTDP-L-rhamnose.</text>
</comment>
<dbReference type="EC" id="1.1.1.133" evidence="3 6"/>
<comment type="caution">
    <text evidence="8">The sequence shown here is derived from an EMBL/GenBank/DDBJ whole genome shotgun (WGS) entry which is preliminary data.</text>
</comment>
<name>A0AAP2G0W9_9BACT</name>
<dbReference type="InterPro" id="IPR036291">
    <property type="entry name" value="NAD(P)-bd_dom_sf"/>
</dbReference>
<dbReference type="CDD" id="cd05254">
    <property type="entry name" value="dTDP_HR_like_SDR_e"/>
    <property type="match status" value="1"/>
</dbReference>
<keyword evidence="6" id="KW-0521">NADP</keyword>
<protein>
    <recommendedName>
        <fullName evidence="4 6">dTDP-4-dehydrorhamnose reductase</fullName>
        <ecNumber evidence="3 6">1.1.1.133</ecNumber>
    </recommendedName>
</protein>
<comment type="pathway">
    <text evidence="1 6">Carbohydrate biosynthesis; dTDP-L-rhamnose biosynthesis.</text>
</comment>
<dbReference type="AlphaFoldDB" id="A0AAP2G0W9"/>
<dbReference type="PANTHER" id="PTHR10491">
    <property type="entry name" value="DTDP-4-DEHYDRORHAMNOSE REDUCTASE"/>
    <property type="match status" value="1"/>
</dbReference>
<dbReference type="Proteomes" id="UP001319104">
    <property type="component" value="Unassembled WGS sequence"/>
</dbReference>
<feature type="domain" description="RmlD-like substrate binding" evidence="7">
    <location>
        <begin position="1"/>
        <end position="279"/>
    </location>
</feature>
<comment type="similarity">
    <text evidence="2 6">Belongs to the dTDP-4-dehydrorhamnose reductase family.</text>
</comment>
<accession>A0AAP2G0W9</accession>
<dbReference type="GO" id="GO:0008831">
    <property type="term" value="F:dTDP-4-dehydrorhamnose reductase activity"/>
    <property type="evidence" value="ECO:0007669"/>
    <property type="project" value="UniProtKB-EC"/>
</dbReference>
<gene>
    <name evidence="8" type="primary">rfbD</name>
    <name evidence="8" type="ORF">KI659_06215</name>
</gene>
<evidence type="ECO:0000256" key="3">
    <source>
        <dbReference type="ARBA" id="ARBA00012929"/>
    </source>
</evidence>
<evidence type="ECO:0000256" key="2">
    <source>
        <dbReference type="ARBA" id="ARBA00010944"/>
    </source>
</evidence>
<evidence type="ECO:0000256" key="4">
    <source>
        <dbReference type="ARBA" id="ARBA00017099"/>
    </source>
</evidence>
<dbReference type="Gene3D" id="3.90.25.10">
    <property type="entry name" value="UDP-galactose 4-epimerase, domain 1"/>
    <property type="match status" value="1"/>
</dbReference>
<dbReference type="SUPFAM" id="SSF51735">
    <property type="entry name" value="NAD(P)-binding Rossmann-fold domains"/>
    <property type="match status" value="1"/>
</dbReference>